<dbReference type="Proteomes" id="UP000317078">
    <property type="component" value="Unassembled WGS sequence"/>
</dbReference>
<reference evidence="1 2" key="1">
    <citation type="journal article" date="2019" name="Environ. Microbiol.">
        <title>Species interactions and distinct microbial communities in high Arctic permafrost affected cryosols are associated with the CH4 and CO2 gas fluxes.</title>
        <authorList>
            <person name="Altshuler I."/>
            <person name="Hamel J."/>
            <person name="Turney S."/>
            <person name="Magnuson E."/>
            <person name="Levesque R."/>
            <person name="Greer C."/>
            <person name="Whyte L.G."/>
        </authorList>
    </citation>
    <scope>NUCLEOTIDE SEQUENCE [LARGE SCALE GENOMIC DNA]</scope>
    <source>
        <strain evidence="1 2">S9.3B</strain>
    </source>
</reference>
<comment type="caution">
    <text evidence="1">The sequence shown here is derived from an EMBL/GenBank/DDBJ whole genome shotgun (WGS) entry which is preliminary data.</text>
</comment>
<protein>
    <submittedName>
        <fullName evidence="1">Uncharacterized protein</fullName>
    </submittedName>
</protein>
<evidence type="ECO:0000313" key="2">
    <source>
        <dbReference type="Proteomes" id="UP000317078"/>
    </source>
</evidence>
<sequence length="145" mass="15944">MHRARVWPVTSKPALLIYGYAERKEATTQGGYQHQFRVTSSLVIRVLTEGPLSGDAEILCEDLCGQVERAILRAPELFSPQDGVLQRCAGVTTQLSAEQKERATEVEATIEFQLVWEEVFTMAEPDTSECATVSVGMTDPTLPSA</sequence>
<proteinExistence type="predicted"/>
<keyword evidence="2" id="KW-1185">Reference proteome</keyword>
<dbReference type="EMBL" id="RCZP01000018">
    <property type="protein sequence ID" value="TPG53266.1"/>
    <property type="molecule type" value="Genomic_DNA"/>
</dbReference>
<gene>
    <name evidence="1" type="ORF">EAH89_17260</name>
</gene>
<evidence type="ECO:0000313" key="1">
    <source>
        <dbReference type="EMBL" id="TPG53266.1"/>
    </source>
</evidence>
<dbReference type="AlphaFoldDB" id="A0A502FW45"/>
<name>A0A502FW45_9PROT</name>
<accession>A0A502FW45</accession>
<organism evidence="1 2">
    <name type="scientific">Muricoccus nepalensis</name>
    <dbReference type="NCBI Taxonomy" id="1854500"/>
    <lineage>
        <taxon>Bacteria</taxon>
        <taxon>Pseudomonadati</taxon>
        <taxon>Pseudomonadota</taxon>
        <taxon>Alphaproteobacteria</taxon>
        <taxon>Acetobacterales</taxon>
        <taxon>Roseomonadaceae</taxon>
        <taxon>Muricoccus</taxon>
    </lineage>
</organism>